<sequence length="74" mass="8105">MTVSKTGSGTVKINKKDYNGPISMMEKSKVDIEIIPDSNSVIESVDINGEARVLSNNERYTETIGSIEADTRIN</sequence>
<reference evidence="1" key="1">
    <citation type="submission" date="2023-10" db="EMBL/GenBank/DDBJ databases">
        <title>Screening of Alkalihalophilus pseudofirmusBZ-TG-HK211 and Its Alleviation of Salt Stress on Rapeseed Growth.</title>
        <authorList>
            <person name="Zhao B."/>
            <person name="Guo T."/>
        </authorList>
    </citation>
    <scope>NUCLEOTIDE SEQUENCE</scope>
    <source>
        <strain evidence="1">BZ-TG-HK211</strain>
    </source>
</reference>
<accession>A0AAJ2NT47</accession>
<protein>
    <submittedName>
        <fullName evidence="1">Uncharacterized protein</fullName>
    </submittedName>
</protein>
<dbReference type="EMBL" id="JAWJAY010001010">
    <property type="protein sequence ID" value="MDV2888155.1"/>
    <property type="molecule type" value="Genomic_DNA"/>
</dbReference>
<organism evidence="1 2">
    <name type="scientific">Alkalihalophilus pseudofirmus</name>
    <name type="common">Bacillus pseudofirmus</name>
    <dbReference type="NCBI Taxonomy" id="79885"/>
    <lineage>
        <taxon>Bacteria</taxon>
        <taxon>Bacillati</taxon>
        <taxon>Bacillota</taxon>
        <taxon>Bacilli</taxon>
        <taxon>Bacillales</taxon>
        <taxon>Bacillaceae</taxon>
        <taxon>Alkalihalophilus</taxon>
    </lineage>
</organism>
<feature type="non-terminal residue" evidence="1">
    <location>
        <position position="74"/>
    </location>
</feature>
<comment type="caution">
    <text evidence="1">The sequence shown here is derived from an EMBL/GenBank/DDBJ whole genome shotgun (WGS) entry which is preliminary data.</text>
</comment>
<dbReference type="RefSeq" id="WP_323468168.1">
    <property type="nucleotide sequence ID" value="NZ_JAWJAY010001010.1"/>
</dbReference>
<evidence type="ECO:0000313" key="1">
    <source>
        <dbReference type="EMBL" id="MDV2888155.1"/>
    </source>
</evidence>
<proteinExistence type="predicted"/>
<dbReference type="AlphaFoldDB" id="A0AAJ2NT47"/>
<name>A0AAJ2NT47_ALKPS</name>
<evidence type="ECO:0000313" key="2">
    <source>
        <dbReference type="Proteomes" id="UP001285636"/>
    </source>
</evidence>
<dbReference type="Proteomes" id="UP001285636">
    <property type="component" value="Unassembled WGS sequence"/>
</dbReference>
<gene>
    <name evidence="1" type="ORF">RYX45_23615</name>
</gene>